<feature type="non-terminal residue" evidence="3">
    <location>
        <position position="300"/>
    </location>
</feature>
<protein>
    <recommendedName>
        <fullName evidence="2">Shisa N-terminal domain-containing protein</fullName>
    </recommendedName>
</protein>
<keyword evidence="1" id="KW-0472">Membrane</keyword>
<dbReference type="EMBL" id="CAJNOC010000017">
    <property type="protein sequence ID" value="CAF0706452.1"/>
    <property type="molecule type" value="Genomic_DNA"/>
</dbReference>
<name>A0A813M6N0_9BILA</name>
<evidence type="ECO:0000256" key="1">
    <source>
        <dbReference type="SAM" id="Phobius"/>
    </source>
</evidence>
<organism evidence="3 4">
    <name type="scientific">Brachionus calyciflorus</name>
    <dbReference type="NCBI Taxonomy" id="104777"/>
    <lineage>
        <taxon>Eukaryota</taxon>
        <taxon>Metazoa</taxon>
        <taxon>Spiralia</taxon>
        <taxon>Gnathifera</taxon>
        <taxon>Rotifera</taxon>
        <taxon>Eurotatoria</taxon>
        <taxon>Monogononta</taxon>
        <taxon>Pseudotrocha</taxon>
        <taxon>Ploima</taxon>
        <taxon>Brachionidae</taxon>
        <taxon>Brachionus</taxon>
    </lineage>
</organism>
<dbReference type="Pfam" id="PF13908">
    <property type="entry name" value="Shisa_N"/>
    <property type="match status" value="3"/>
</dbReference>
<keyword evidence="1" id="KW-1133">Transmembrane helix</keyword>
<feature type="domain" description="Shisa N-terminal" evidence="2">
    <location>
        <begin position="181"/>
        <end position="228"/>
    </location>
</feature>
<feature type="domain" description="Shisa N-terminal" evidence="2">
    <location>
        <begin position="2"/>
        <end position="44"/>
    </location>
</feature>
<feature type="domain" description="Shisa N-terminal" evidence="2">
    <location>
        <begin position="120"/>
        <end position="166"/>
    </location>
</feature>
<evidence type="ECO:0000259" key="2">
    <source>
        <dbReference type="Pfam" id="PF13908"/>
    </source>
</evidence>
<proteinExistence type="predicted"/>
<dbReference type="InterPro" id="IPR053891">
    <property type="entry name" value="Shisa_N"/>
</dbReference>
<gene>
    <name evidence="3" type="ORF">OXX778_LOCUS375</name>
</gene>
<sequence length="300" mass="34083">AFVDKEGNIIEGFTCLPGYFCSGSCNNRYCDNKEYNWINQLICYNPKLISSTIKTTIATKTSSSSTEAITNSKPAKSLKMNIRFEFLFFSYTLVSLSYISNDQSVEENFVPGKNNNLAYKYCNSYLTKYGFLVNRKACGLDYCCGGCFDRYCCSKSTEEIKNQYNCLNDYDFSVPEIRKLNCEAFVDKEGNIINGFNCLPGYFCSGSCHNRYCDNREYKWLNQLICYNPKSISSTIKTTVTTITSSLLTKEVKKVKLTHGIIYLIIAVISCIIVTVMLALAIYKRFFAKRSNGRNVFLAD</sequence>
<keyword evidence="1" id="KW-0812">Transmembrane</keyword>
<dbReference type="Proteomes" id="UP000663879">
    <property type="component" value="Unassembled WGS sequence"/>
</dbReference>
<comment type="caution">
    <text evidence="3">The sequence shown here is derived from an EMBL/GenBank/DDBJ whole genome shotgun (WGS) entry which is preliminary data.</text>
</comment>
<evidence type="ECO:0000313" key="3">
    <source>
        <dbReference type="EMBL" id="CAF0706452.1"/>
    </source>
</evidence>
<keyword evidence="4" id="KW-1185">Reference proteome</keyword>
<dbReference type="AlphaFoldDB" id="A0A813M6N0"/>
<evidence type="ECO:0000313" key="4">
    <source>
        <dbReference type="Proteomes" id="UP000663879"/>
    </source>
</evidence>
<accession>A0A813M6N0</accession>
<feature type="transmembrane region" description="Helical" evidence="1">
    <location>
        <begin position="261"/>
        <end position="283"/>
    </location>
</feature>
<reference evidence="3" key="1">
    <citation type="submission" date="2021-02" db="EMBL/GenBank/DDBJ databases">
        <authorList>
            <person name="Nowell W R."/>
        </authorList>
    </citation>
    <scope>NUCLEOTIDE SEQUENCE</scope>
    <source>
        <strain evidence="3">Ploen Becks lab</strain>
    </source>
</reference>
<dbReference type="OrthoDB" id="9949323at2759"/>